<dbReference type="PRINTS" id="PR00038">
    <property type="entry name" value="HTHLUXR"/>
</dbReference>
<proteinExistence type="predicted"/>
<dbReference type="GO" id="GO:0006355">
    <property type="term" value="P:regulation of DNA-templated transcription"/>
    <property type="evidence" value="ECO:0007669"/>
    <property type="project" value="InterPro"/>
</dbReference>
<evidence type="ECO:0000259" key="1">
    <source>
        <dbReference type="PROSITE" id="PS50043"/>
    </source>
</evidence>
<organism evidence="2 3">
    <name type="scientific">Microbacterium lushaniae</name>
    <dbReference type="NCBI Taxonomy" id="2614639"/>
    <lineage>
        <taxon>Bacteria</taxon>
        <taxon>Bacillati</taxon>
        <taxon>Actinomycetota</taxon>
        <taxon>Actinomycetes</taxon>
        <taxon>Micrococcales</taxon>
        <taxon>Microbacteriaceae</taxon>
        <taxon>Microbacterium</taxon>
    </lineage>
</organism>
<dbReference type="Pfam" id="PF00196">
    <property type="entry name" value="GerE"/>
    <property type="match status" value="1"/>
</dbReference>
<dbReference type="SMART" id="SM00421">
    <property type="entry name" value="HTH_LUXR"/>
    <property type="match status" value="1"/>
</dbReference>
<dbReference type="AlphaFoldDB" id="A0A5J6L7S0"/>
<dbReference type="InterPro" id="IPR000792">
    <property type="entry name" value="Tscrpt_reg_LuxR_C"/>
</dbReference>
<dbReference type="GO" id="GO:0016887">
    <property type="term" value="F:ATP hydrolysis activity"/>
    <property type="evidence" value="ECO:0007669"/>
    <property type="project" value="InterPro"/>
</dbReference>
<sequence length="756" mass="79132">MSGSALTPRERAVLAAVERRQTNPEIAAELFISVRTVESHIASLRRKLAAESRTALVEAARARHASSVPVPADTLHGRDEDLSAVRALLERHGWVTIVGPGGVGKTRLGLETAHGDGARTPLVVELEHATPDDVATRIARALGLEATPGDLQGAVSVALAARAHLLLLDNADRVGPATVAVVGALRMRVPSLRVLVTSRTPLGASGEAVHTLRPLAAEGADSPACALLSDRLRGAGGDADDAPLVARIAERLDGLPLALELAASVARHLPLAELDARLARDLATLDRATPAGRHRSLDTAFGWTWDLLSAQEQDVLRRLAALPRTFDMDLAAAVTGPGTTGVVLRLLDHSLIVPTRSHPGRFRLLAVMREFVHARTEAATIREVLELHALAVSRTARAFIRTARTDASPSAAHRSAVLCPEVNAALRWMIAAGHPDAITLAADLAVGVEQYGADIDSIDALADAARDEGVLASATPQQLLAVGAALAFVDIGLVTALAQRAAAVATDDDGTRAAEQLAAWAAAYRGDVEAALAHCAAAERLTGVDWDRGAIHQARGIALRGGTAPDRAAALAAFASSMRAYARAGDLVHVNNVRYMMASVAAGDPDDRERAVRWAAQAREAAEAMQNAHETAHAQLVQASLGLAEAGDPDDLVDAFRHLGDLRCLHRALMLRAAAAPPRERIPYLNEALDIATTARDPARQIAAADELVRATAAASDRTGALAALDRLGALAGVERARAACPTELMADFMGGTAVP</sequence>
<accession>A0A5J6L7S0</accession>
<dbReference type="PANTHER" id="PTHR47691:SF3">
    <property type="entry name" value="HTH-TYPE TRANSCRIPTIONAL REGULATOR RV0890C-RELATED"/>
    <property type="match status" value="1"/>
</dbReference>
<dbReference type="CDD" id="cd06170">
    <property type="entry name" value="LuxR_C_like"/>
    <property type="match status" value="1"/>
</dbReference>
<dbReference type="RefSeq" id="WP_150926633.1">
    <property type="nucleotide sequence ID" value="NZ_CP044232.1"/>
</dbReference>
<dbReference type="KEGG" id="mlz:F6J85_16210"/>
<gene>
    <name evidence="2" type="ORF">F6J85_16210</name>
</gene>
<feature type="domain" description="HTH luxR-type" evidence="1">
    <location>
        <begin position="1"/>
        <end position="64"/>
    </location>
</feature>
<dbReference type="InterPro" id="IPR049945">
    <property type="entry name" value="AAA_22"/>
</dbReference>
<name>A0A5J6L7S0_9MICO</name>
<dbReference type="Gene3D" id="1.10.10.10">
    <property type="entry name" value="Winged helix-like DNA-binding domain superfamily/Winged helix DNA-binding domain"/>
    <property type="match status" value="1"/>
</dbReference>
<dbReference type="InterPro" id="IPR027417">
    <property type="entry name" value="P-loop_NTPase"/>
</dbReference>
<evidence type="ECO:0000313" key="3">
    <source>
        <dbReference type="Proteomes" id="UP000325516"/>
    </source>
</evidence>
<dbReference type="SUPFAM" id="SSF52540">
    <property type="entry name" value="P-loop containing nucleoside triphosphate hydrolases"/>
    <property type="match status" value="1"/>
</dbReference>
<dbReference type="PROSITE" id="PS50043">
    <property type="entry name" value="HTH_LUXR_2"/>
    <property type="match status" value="1"/>
</dbReference>
<dbReference type="SUPFAM" id="SSF46894">
    <property type="entry name" value="C-terminal effector domain of the bipartite response regulators"/>
    <property type="match status" value="1"/>
</dbReference>
<dbReference type="PRINTS" id="PR00364">
    <property type="entry name" value="DISEASERSIST"/>
</dbReference>
<dbReference type="EMBL" id="CP044232">
    <property type="protein sequence ID" value="QEW04471.1"/>
    <property type="molecule type" value="Genomic_DNA"/>
</dbReference>
<dbReference type="PANTHER" id="PTHR47691">
    <property type="entry name" value="REGULATOR-RELATED"/>
    <property type="match status" value="1"/>
</dbReference>
<protein>
    <recommendedName>
        <fullName evidence="1">HTH luxR-type domain-containing protein</fullName>
    </recommendedName>
</protein>
<dbReference type="Gene3D" id="3.40.50.300">
    <property type="entry name" value="P-loop containing nucleotide triphosphate hydrolases"/>
    <property type="match status" value="1"/>
</dbReference>
<keyword evidence="3" id="KW-1185">Reference proteome</keyword>
<dbReference type="GO" id="GO:0003677">
    <property type="term" value="F:DNA binding"/>
    <property type="evidence" value="ECO:0007669"/>
    <property type="project" value="InterPro"/>
</dbReference>
<dbReference type="Proteomes" id="UP000325516">
    <property type="component" value="Chromosome"/>
</dbReference>
<dbReference type="InterPro" id="IPR016032">
    <property type="entry name" value="Sig_transdc_resp-reg_C-effctor"/>
</dbReference>
<dbReference type="Pfam" id="PF13401">
    <property type="entry name" value="AAA_22"/>
    <property type="match status" value="1"/>
</dbReference>
<evidence type="ECO:0000313" key="2">
    <source>
        <dbReference type="EMBL" id="QEW04471.1"/>
    </source>
</evidence>
<reference evidence="3" key="1">
    <citation type="submission" date="2019-09" db="EMBL/GenBank/DDBJ databases">
        <title>Mumia zhuanghuii sp. nov. isolated from the intestinal contents of plateau pika (Ochotona curzoniae) in the Qinghai-Tibet plateau of China.</title>
        <authorList>
            <person name="Tian Z."/>
        </authorList>
    </citation>
    <scope>NUCLEOTIDE SEQUENCE [LARGE SCALE GENOMIC DNA]</scope>
    <source>
        <strain evidence="3">L-031</strain>
    </source>
</reference>
<dbReference type="InterPro" id="IPR036388">
    <property type="entry name" value="WH-like_DNA-bd_sf"/>
</dbReference>